<evidence type="ECO:0000313" key="2">
    <source>
        <dbReference type="EMBL" id="KAJ1372086.1"/>
    </source>
</evidence>
<feature type="compositionally biased region" description="Acidic residues" evidence="1">
    <location>
        <begin position="138"/>
        <end position="147"/>
    </location>
</feature>
<evidence type="ECO:0000313" key="3">
    <source>
        <dbReference type="Proteomes" id="UP001196413"/>
    </source>
</evidence>
<dbReference type="AlphaFoldDB" id="A0AAD5R9X6"/>
<name>A0AAD5R9X6_PARTN</name>
<feature type="region of interest" description="Disordered" evidence="1">
    <location>
        <begin position="59"/>
        <end position="147"/>
    </location>
</feature>
<sequence length="147" mass="16132">MSPVETASAVFNRLGSSVPLLKQIVINARECLTNPAAFPDIKGSIDSYLPYSIFGSTPNVRQNSTCKEEKQPAHEDESRGHVKATPVKEEPAELMNKTNAKPCEKLSKSGKEISRSKKEVKKRIGQIFGEAAQGNDKEGEEDEEEAE</sequence>
<organism evidence="2 3">
    <name type="scientific">Parelaphostrongylus tenuis</name>
    <name type="common">Meningeal worm</name>
    <dbReference type="NCBI Taxonomy" id="148309"/>
    <lineage>
        <taxon>Eukaryota</taxon>
        <taxon>Metazoa</taxon>
        <taxon>Ecdysozoa</taxon>
        <taxon>Nematoda</taxon>
        <taxon>Chromadorea</taxon>
        <taxon>Rhabditida</taxon>
        <taxon>Rhabditina</taxon>
        <taxon>Rhabditomorpha</taxon>
        <taxon>Strongyloidea</taxon>
        <taxon>Metastrongylidae</taxon>
        <taxon>Parelaphostrongylus</taxon>
    </lineage>
</organism>
<comment type="caution">
    <text evidence="2">The sequence shown here is derived from an EMBL/GenBank/DDBJ whole genome shotgun (WGS) entry which is preliminary data.</text>
</comment>
<accession>A0AAD5R9X6</accession>
<dbReference type="Proteomes" id="UP001196413">
    <property type="component" value="Unassembled WGS sequence"/>
</dbReference>
<reference evidence="2" key="1">
    <citation type="submission" date="2021-06" db="EMBL/GenBank/DDBJ databases">
        <title>Parelaphostrongylus tenuis whole genome reference sequence.</title>
        <authorList>
            <person name="Garwood T.J."/>
            <person name="Larsen P.A."/>
            <person name="Fountain-Jones N.M."/>
            <person name="Garbe J.R."/>
            <person name="Macchietto M.G."/>
            <person name="Kania S.A."/>
            <person name="Gerhold R.W."/>
            <person name="Richards J.E."/>
            <person name="Wolf T.M."/>
        </authorList>
    </citation>
    <scope>NUCLEOTIDE SEQUENCE</scope>
    <source>
        <strain evidence="2">MNPRO001-30</strain>
        <tissue evidence="2">Meninges</tissue>
    </source>
</reference>
<gene>
    <name evidence="2" type="ORF">KIN20_034146</name>
</gene>
<evidence type="ECO:0000256" key="1">
    <source>
        <dbReference type="SAM" id="MobiDB-lite"/>
    </source>
</evidence>
<feature type="compositionally biased region" description="Basic and acidic residues" evidence="1">
    <location>
        <begin position="66"/>
        <end position="91"/>
    </location>
</feature>
<feature type="compositionally biased region" description="Basic and acidic residues" evidence="1">
    <location>
        <begin position="102"/>
        <end position="117"/>
    </location>
</feature>
<protein>
    <submittedName>
        <fullName evidence="2">Uncharacterized protein</fullName>
    </submittedName>
</protein>
<proteinExistence type="predicted"/>
<dbReference type="EMBL" id="JAHQIW010007090">
    <property type="protein sequence ID" value="KAJ1372086.1"/>
    <property type="molecule type" value="Genomic_DNA"/>
</dbReference>
<keyword evidence="3" id="KW-1185">Reference proteome</keyword>